<keyword evidence="1" id="KW-0812">Transmembrane</keyword>
<evidence type="ECO:0000256" key="1">
    <source>
        <dbReference type="SAM" id="Phobius"/>
    </source>
</evidence>
<sequence length="36" mass="4106">MSYYAIFASLIYKSLSINLVTHLIIMTADSLIQRSK</sequence>
<accession>F5IWJ8</accession>
<gene>
    <name evidence="2" type="ORF">HMPREF9455_01465</name>
</gene>
<organism evidence="2 3">
    <name type="scientific">Dysgonomonas gadei ATCC BAA-286</name>
    <dbReference type="NCBI Taxonomy" id="742766"/>
    <lineage>
        <taxon>Bacteria</taxon>
        <taxon>Pseudomonadati</taxon>
        <taxon>Bacteroidota</taxon>
        <taxon>Bacteroidia</taxon>
        <taxon>Bacteroidales</taxon>
        <taxon>Dysgonomonadaceae</taxon>
        <taxon>Dysgonomonas</taxon>
    </lineage>
</organism>
<keyword evidence="3" id="KW-1185">Reference proteome</keyword>
<comment type="caution">
    <text evidence="2">The sequence shown here is derived from an EMBL/GenBank/DDBJ whole genome shotgun (WGS) entry which is preliminary data.</text>
</comment>
<dbReference type="HOGENOM" id="CLU_3355870_0_0_10"/>
<dbReference type="Proteomes" id="UP000004913">
    <property type="component" value="Unassembled WGS sequence"/>
</dbReference>
<keyword evidence="1" id="KW-0472">Membrane</keyword>
<protein>
    <submittedName>
        <fullName evidence="2">Uncharacterized protein</fullName>
    </submittedName>
</protein>
<dbReference type="AlphaFoldDB" id="F5IWJ8"/>
<dbReference type="EMBL" id="ADLV01000017">
    <property type="protein sequence ID" value="EGK02508.1"/>
    <property type="molecule type" value="Genomic_DNA"/>
</dbReference>
<keyword evidence="1" id="KW-1133">Transmembrane helix</keyword>
<evidence type="ECO:0000313" key="2">
    <source>
        <dbReference type="EMBL" id="EGK02508.1"/>
    </source>
</evidence>
<reference evidence="2 3" key="1">
    <citation type="submission" date="2011-04" db="EMBL/GenBank/DDBJ databases">
        <title>The Genome Sequence of Dysgonomonas gadei ATCC BAA-286.</title>
        <authorList>
            <consortium name="The Broad Institute Genome Sequencing Platform"/>
            <person name="Earl A."/>
            <person name="Ward D."/>
            <person name="Feldgarden M."/>
            <person name="Gevers D."/>
            <person name="Pudlo N."/>
            <person name="Martens E."/>
            <person name="Allen-Vercoe E."/>
            <person name="Young S.K."/>
            <person name="Zeng Q."/>
            <person name="Gargeya S."/>
            <person name="Fitzgerald M."/>
            <person name="Haas B."/>
            <person name="Abouelleil A."/>
            <person name="Alvarado L."/>
            <person name="Arachchi H.M."/>
            <person name="Berlin A."/>
            <person name="Brown A."/>
            <person name="Chapman S.B."/>
            <person name="Chen Z."/>
            <person name="Dunbar C."/>
            <person name="Freedman E."/>
            <person name="Gearin G."/>
            <person name="Gellesch M."/>
            <person name="Goldberg J."/>
            <person name="Griggs A."/>
            <person name="Gujja S."/>
            <person name="Heiman D."/>
            <person name="Howarth C."/>
            <person name="Larson L."/>
            <person name="Lui A."/>
            <person name="MacDonald P.J.P."/>
            <person name="Mehta T."/>
            <person name="Montmayeur A."/>
            <person name="Murphy C."/>
            <person name="Neiman D."/>
            <person name="Pearson M."/>
            <person name="Priest M."/>
            <person name="Roberts A."/>
            <person name="Saif S."/>
            <person name="Shea T."/>
            <person name="Shenoy N."/>
            <person name="Sisk P."/>
            <person name="Stolte C."/>
            <person name="Sykes S."/>
            <person name="Yandava C."/>
            <person name="Wortman J."/>
            <person name="Nusbaum C."/>
            <person name="Birren B."/>
        </authorList>
    </citation>
    <scope>NUCLEOTIDE SEQUENCE [LARGE SCALE GENOMIC DNA]</scope>
    <source>
        <strain evidence="2 3">ATCC BAA-286</strain>
    </source>
</reference>
<feature type="transmembrane region" description="Helical" evidence="1">
    <location>
        <begin position="6"/>
        <end position="28"/>
    </location>
</feature>
<name>F5IWJ8_9BACT</name>
<proteinExistence type="predicted"/>
<evidence type="ECO:0000313" key="3">
    <source>
        <dbReference type="Proteomes" id="UP000004913"/>
    </source>
</evidence>
<dbReference type="STRING" id="742766.HMPREF9455_01465"/>